<keyword evidence="3" id="KW-1185">Reference proteome</keyword>
<gene>
    <name evidence="2" type="ORF">POL58_06395</name>
</gene>
<comment type="caution">
    <text evidence="2">The sequence shown here is derived from an EMBL/GenBank/DDBJ whole genome shotgun (WGS) entry which is preliminary data.</text>
</comment>
<proteinExistence type="predicted"/>
<organism evidence="2 3">
    <name type="scientific">Nannocystis radixulma</name>
    <dbReference type="NCBI Taxonomy" id="2995305"/>
    <lineage>
        <taxon>Bacteria</taxon>
        <taxon>Pseudomonadati</taxon>
        <taxon>Myxococcota</taxon>
        <taxon>Polyangia</taxon>
        <taxon>Nannocystales</taxon>
        <taxon>Nannocystaceae</taxon>
        <taxon>Nannocystis</taxon>
    </lineage>
</organism>
<feature type="compositionally biased region" description="Low complexity" evidence="1">
    <location>
        <begin position="29"/>
        <end position="88"/>
    </location>
</feature>
<name>A0ABT5B2J6_9BACT</name>
<dbReference type="Proteomes" id="UP001217838">
    <property type="component" value="Unassembled WGS sequence"/>
</dbReference>
<dbReference type="RefSeq" id="WP_271995372.1">
    <property type="nucleotide sequence ID" value="NZ_JAQNDN010000002.1"/>
</dbReference>
<dbReference type="PROSITE" id="PS51257">
    <property type="entry name" value="PROKAR_LIPOPROTEIN"/>
    <property type="match status" value="1"/>
</dbReference>
<sequence length="519" mass="52661">MTRRSSLPVHLPLSLVLLGGCKDDGPDLTATAGTVTAASAGPTSNPSGNPTAGEPTETAGEPTETAGDPTETAGDPTDTGGPPTTGSDDTGEPAGPHALGVIVLGETHLTTVGTASPSVSASFIPDADTGATAACSKTVAGCQIALVPECIGGCGAGEYCGFDDACQSACVPLCDADCGVDEVCYFSSPGVSACKPIESFDAGVLTFFGTPLAITLFPPYVFMSDADSAPFAPGGAAKIQASGATNAGFEAFEREFTGTEFIQTNPTLDKISLADAFGPGDIPVSWIPGNDEITITATVTSEDFKTGTITCEANDAAGNFAVPRGALEAALDGATVSGLTLGITRQRTDRHKDLTTTGTLTGQTVQPVGWLEIVTSSTESHTFEGCGSLTLCGDTCIDTQTSVEHCGGCDEPCVENGPTLCHQGSCAGPTICAACAEETEAGRCKAENDACAQNPECAAIEQCVNDCADDDMSCKLECGEMVQNPAIITLYNDQLYCACASCMNKCLVCPWACDGICVL</sequence>
<feature type="region of interest" description="Disordered" evidence="1">
    <location>
        <begin position="22"/>
        <end position="97"/>
    </location>
</feature>
<accession>A0ABT5B2J6</accession>
<reference evidence="2 3" key="1">
    <citation type="submission" date="2022-11" db="EMBL/GenBank/DDBJ databases">
        <title>Minimal conservation of predation-associated metabolite biosynthetic gene clusters underscores biosynthetic potential of Myxococcota including descriptions for ten novel species: Archangium lansinium sp. nov., Myxococcus landrumus sp. nov., Nannocystis bai.</title>
        <authorList>
            <person name="Ahearne A."/>
            <person name="Stevens C."/>
            <person name="Dowd S."/>
        </authorList>
    </citation>
    <scope>NUCLEOTIDE SEQUENCE [LARGE SCALE GENOMIC DNA]</scope>
    <source>
        <strain evidence="2 3">NCELM</strain>
    </source>
</reference>
<evidence type="ECO:0000256" key="1">
    <source>
        <dbReference type="SAM" id="MobiDB-lite"/>
    </source>
</evidence>
<protein>
    <submittedName>
        <fullName evidence="2">Uncharacterized protein</fullName>
    </submittedName>
</protein>
<evidence type="ECO:0000313" key="2">
    <source>
        <dbReference type="EMBL" id="MDC0667357.1"/>
    </source>
</evidence>
<evidence type="ECO:0000313" key="3">
    <source>
        <dbReference type="Proteomes" id="UP001217838"/>
    </source>
</evidence>
<dbReference type="EMBL" id="JAQNDN010000002">
    <property type="protein sequence ID" value="MDC0667357.1"/>
    <property type="molecule type" value="Genomic_DNA"/>
</dbReference>